<dbReference type="SUPFAM" id="SSF52540">
    <property type="entry name" value="P-loop containing nucleoside triphosphate hydrolases"/>
    <property type="match status" value="1"/>
</dbReference>
<feature type="domain" description="Dynamin N-terminal" evidence="1">
    <location>
        <begin position="66"/>
        <end position="266"/>
    </location>
</feature>
<proteinExistence type="predicted"/>
<organism evidence="2 3">
    <name type="scientific">Paraclostridium tenue</name>
    <dbReference type="NCBI Taxonomy" id="1737"/>
    <lineage>
        <taxon>Bacteria</taxon>
        <taxon>Bacillati</taxon>
        <taxon>Bacillota</taxon>
        <taxon>Clostridia</taxon>
        <taxon>Peptostreptococcales</taxon>
        <taxon>Peptostreptococcaceae</taxon>
        <taxon>Paraclostridium</taxon>
    </lineage>
</organism>
<dbReference type="Proteomes" id="UP001400965">
    <property type="component" value="Unassembled WGS sequence"/>
</dbReference>
<dbReference type="EMBL" id="BAAACP010000015">
    <property type="protein sequence ID" value="GAA0865521.1"/>
    <property type="molecule type" value="Genomic_DNA"/>
</dbReference>
<gene>
    <name evidence="2" type="ORF">GCM10008917_23310</name>
</gene>
<dbReference type="Gene3D" id="3.40.50.300">
    <property type="entry name" value="P-loop containing nucleotide triphosphate hydrolases"/>
    <property type="match status" value="1"/>
</dbReference>
<keyword evidence="3" id="KW-1185">Reference proteome</keyword>
<comment type="caution">
    <text evidence="2">The sequence shown here is derived from an EMBL/GenBank/DDBJ whole genome shotgun (WGS) entry which is preliminary data.</text>
</comment>
<sequence length="560" mass="66894">MNYLNRDEVYEEITYNIKLINQNIENIKMQIFSKSSYTYELITIVEKEVKKTFKSIKELKNPFLLFIIGPGKYGKSTIINSLLEDNILQTKDIPNTWKLDSLIHSNDRKIEIIYENDDIESFDYEKGNEILKNEENKFRDSKMIVKSKFDKYKNGKKLGIEQLKLYKKYLEDKHLYKSNILEVRHYINKEGILNDFIIVDTPGLNQSLLKNTKKRMIDYYKRADGVIWVLDSQNIVSKSTNDLLNDLKENYVIDNKTNNIICVVNKIDIIKKQEKDFFKVKDKISQIYSNYFRDIVLISSKEAIKGYIKNDKNLIESSNIETLKDSINVNFKRHSEDMQIKSKFKNLKIMSKKIEKEIDNYKRNLYSDIYKFDEAKRILDEEIDRIRNYLLNHINKFLSFDNLISNNIKIEMKNLEYIIISEITKVYNYLKNISIFDTDYIEYKLNLQVNKSKMKEIVNLENLILEYKINNNKNVIDLNIINKQRNNERKVYIIKNNINTLKIRINENKLKKIIELEQIIINNINISFRRKYTDYELIKNHLIYINNIDSILKKWGDDNG</sequence>
<dbReference type="InterPro" id="IPR045063">
    <property type="entry name" value="Dynamin_N"/>
</dbReference>
<dbReference type="PANTHER" id="PTHR43681">
    <property type="entry name" value="TRANSMEMBRANE GTPASE FZO"/>
    <property type="match status" value="1"/>
</dbReference>
<dbReference type="InterPro" id="IPR027417">
    <property type="entry name" value="P-loop_NTPase"/>
</dbReference>
<evidence type="ECO:0000313" key="3">
    <source>
        <dbReference type="Proteomes" id="UP001400965"/>
    </source>
</evidence>
<accession>A0ABN1M8D3</accession>
<name>A0ABN1M8D3_9FIRM</name>
<dbReference type="Pfam" id="PF00350">
    <property type="entry name" value="Dynamin_N"/>
    <property type="match status" value="1"/>
</dbReference>
<reference evidence="2 3" key="1">
    <citation type="journal article" date="2019" name="Int. J. Syst. Evol. Microbiol.">
        <title>The Global Catalogue of Microorganisms (GCM) 10K type strain sequencing project: providing services to taxonomists for standard genome sequencing and annotation.</title>
        <authorList>
            <consortium name="The Broad Institute Genomics Platform"/>
            <consortium name="The Broad Institute Genome Sequencing Center for Infectious Disease"/>
            <person name="Wu L."/>
            <person name="Ma J."/>
        </authorList>
    </citation>
    <scope>NUCLEOTIDE SEQUENCE [LARGE SCALE GENOMIC DNA]</scope>
    <source>
        <strain evidence="2 3">JCM 6486</strain>
    </source>
</reference>
<evidence type="ECO:0000313" key="2">
    <source>
        <dbReference type="EMBL" id="GAA0865521.1"/>
    </source>
</evidence>
<dbReference type="InterPro" id="IPR051943">
    <property type="entry name" value="TRAFAC_Dynamin-like_GTPase"/>
</dbReference>
<dbReference type="PANTHER" id="PTHR43681:SF1">
    <property type="entry name" value="SARCALUMENIN"/>
    <property type="match status" value="1"/>
</dbReference>
<protein>
    <recommendedName>
        <fullName evidence="1">Dynamin N-terminal domain-containing protein</fullName>
    </recommendedName>
</protein>
<evidence type="ECO:0000259" key="1">
    <source>
        <dbReference type="Pfam" id="PF00350"/>
    </source>
</evidence>
<dbReference type="RefSeq" id="WP_346046188.1">
    <property type="nucleotide sequence ID" value="NZ_BAAACP010000015.1"/>
</dbReference>